<dbReference type="Pfam" id="PF03592">
    <property type="entry name" value="Terminase_2"/>
    <property type="match status" value="1"/>
</dbReference>
<sequence length="126" mass="14376">MKLTPKQQAFADYYIQTGNATEAAIKAGYSKKTAKETGYENLTKPHLQEYIEEKQKELESNRLADITEVREFWTEAMRNPDNSMKDRLKASEMIARTSGAFLDKVEMKTTGEQTIIVTIMDDDDAD</sequence>
<proteinExistence type="predicted"/>
<protein>
    <submittedName>
        <fullName evidence="3">Terminase small subunit</fullName>
    </submittedName>
</protein>
<dbReference type="RefSeq" id="WP_129821655.1">
    <property type="nucleotide sequence ID" value="NZ_JADPFQ010000017.1"/>
</dbReference>
<evidence type="ECO:0000313" key="3">
    <source>
        <dbReference type="EMBL" id="MTL95045.1"/>
    </source>
</evidence>
<organism evidence="3">
    <name type="scientific">Turicibacter sanguinis</name>
    <dbReference type="NCBI Taxonomy" id="154288"/>
    <lineage>
        <taxon>Bacteria</taxon>
        <taxon>Bacillati</taxon>
        <taxon>Bacillota</taxon>
        <taxon>Erysipelotrichia</taxon>
        <taxon>Erysipelotrichales</taxon>
        <taxon>Turicibacteraceae</taxon>
        <taxon>Turicibacter</taxon>
    </lineage>
</organism>
<dbReference type="Gene3D" id="1.10.10.1400">
    <property type="entry name" value="Terminase, small subunit, N-terminal DNA-binding domain, HTH motif"/>
    <property type="match status" value="1"/>
</dbReference>
<dbReference type="AlphaFoldDB" id="A0A6G2CEL1"/>
<evidence type="ECO:0000256" key="1">
    <source>
        <dbReference type="ARBA" id="ARBA00022612"/>
    </source>
</evidence>
<dbReference type="PANTHER" id="PTHR41328:SF2">
    <property type="entry name" value="TERMINASE SMALL SUBUNIT"/>
    <property type="match status" value="1"/>
</dbReference>
<dbReference type="EMBL" id="WMQV01000029">
    <property type="protein sequence ID" value="MTL95045.1"/>
    <property type="molecule type" value="Genomic_DNA"/>
</dbReference>
<dbReference type="InterPro" id="IPR052404">
    <property type="entry name" value="SPP1-like_terminase"/>
</dbReference>
<dbReference type="PANTHER" id="PTHR41328">
    <property type="entry name" value="TERMINASE SMALL SUBUNIT-RELATED"/>
    <property type="match status" value="1"/>
</dbReference>
<reference evidence="3" key="1">
    <citation type="journal article" date="2019" name="Nat. Med.">
        <title>A library of human gut bacterial isolates paired with longitudinal multiomics data enables mechanistic microbiome research.</title>
        <authorList>
            <person name="Poyet M."/>
            <person name="Groussin M."/>
            <person name="Gibbons S.M."/>
            <person name="Avila-Pacheco J."/>
            <person name="Jiang X."/>
            <person name="Kearney S.M."/>
            <person name="Perrotta A.R."/>
            <person name="Berdy B."/>
            <person name="Zhao S."/>
            <person name="Lieberman T.D."/>
            <person name="Swanson P.K."/>
            <person name="Smith M."/>
            <person name="Roesemann S."/>
            <person name="Alexander J.E."/>
            <person name="Rich S.A."/>
            <person name="Livny J."/>
            <person name="Vlamakis H."/>
            <person name="Clish C."/>
            <person name="Bullock K."/>
            <person name="Deik A."/>
            <person name="Scott J."/>
            <person name="Pierce K.A."/>
            <person name="Xavier R.J."/>
            <person name="Alm E.J."/>
        </authorList>
    </citation>
    <scope>NUCLEOTIDE SEQUENCE</scope>
    <source>
        <strain evidence="3">BIOML-A179</strain>
    </source>
</reference>
<name>A0A6G2CEL1_9FIRM</name>
<dbReference type="InterPro" id="IPR005335">
    <property type="entry name" value="Terminase_ssu"/>
</dbReference>
<gene>
    <name evidence="3" type="ORF">GMA64_10935</name>
</gene>
<keyword evidence="1" id="KW-1188">Viral release from host cell</keyword>
<dbReference type="InterPro" id="IPR038713">
    <property type="entry name" value="Terminase_Gp1_N_sf"/>
</dbReference>
<evidence type="ECO:0000256" key="2">
    <source>
        <dbReference type="ARBA" id="ARBA00023219"/>
    </source>
</evidence>
<comment type="caution">
    <text evidence="3">The sequence shown here is derived from an EMBL/GenBank/DDBJ whole genome shotgun (WGS) entry which is preliminary data.</text>
</comment>
<dbReference type="GO" id="GO:0051276">
    <property type="term" value="P:chromosome organization"/>
    <property type="evidence" value="ECO:0007669"/>
    <property type="project" value="InterPro"/>
</dbReference>
<keyword evidence="2" id="KW-0231">Viral genome packaging</keyword>
<accession>A0A6G2CEL1</accession>